<reference evidence="2 3" key="1">
    <citation type="submission" date="2021-08" db="EMBL/GenBank/DDBJ databases">
        <title>complete genome sequencing of Deefgea sp. D25.</title>
        <authorList>
            <person name="Bae J.-W."/>
            <person name="Gim D.-H."/>
        </authorList>
    </citation>
    <scope>NUCLEOTIDE SEQUENCE [LARGE SCALE GENOMIC DNA]</scope>
    <source>
        <strain evidence="2 3">D25</strain>
    </source>
</reference>
<gene>
    <name evidence="2" type="ORF">K4H28_13595</name>
</gene>
<proteinExistence type="predicted"/>
<dbReference type="Proteomes" id="UP000825679">
    <property type="component" value="Chromosome"/>
</dbReference>
<evidence type="ECO:0000256" key="1">
    <source>
        <dbReference type="SAM" id="SignalP"/>
    </source>
</evidence>
<accession>A0ABX8Z419</accession>
<evidence type="ECO:0000313" key="3">
    <source>
        <dbReference type="Proteomes" id="UP000825679"/>
    </source>
</evidence>
<keyword evidence="3" id="KW-1185">Reference proteome</keyword>
<organism evidence="2 3">
    <name type="scientific">Deefgea tanakiae</name>
    <dbReference type="NCBI Taxonomy" id="2865840"/>
    <lineage>
        <taxon>Bacteria</taxon>
        <taxon>Pseudomonadati</taxon>
        <taxon>Pseudomonadota</taxon>
        <taxon>Betaproteobacteria</taxon>
        <taxon>Neisseriales</taxon>
        <taxon>Chitinibacteraceae</taxon>
        <taxon>Deefgea</taxon>
    </lineage>
</organism>
<protein>
    <recommendedName>
        <fullName evidence="4">Phosphate ABC transporter substrate-binding protein</fullName>
    </recommendedName>
</protein>
<dbReference type="EMBL" id="CP081150">
    <property type="protein sequence ID" value="QZA77306.1"/>
    <property type="molecule type" value="Genomic_DNA"/>
</dbReference>
<dbReference type="RefSeq" id="WP_221005689.1">
    <property type="nucleotide sequence ID" value="NZ_CP081150.1"/>
</dbReference>
<feature type="signal peptide" evidence="1">
    <location>
        <begin position="1"/>
        <end position="20"/>
    </location>
</feature>
<keyword evidence="1" id="KW-0732">Signal</keyword>
<evidence type="ECO:0000313" key="2">
    <source>
        <dbReference type="EMBL" id="QZA77306.1"/>
    </source>
</evidence>
<name>A0ABX8Z419_9NEIS</name>
<dbReference type="Gene3D" id="3.40.190.10">
    <property type="entry name" value="Periplasmic binding protein-like II"/>
    <property type="match status" value="1"/>
</dbReference>
<evidence type="ECO:0008006" key="4">
    <source>
        <dbReference type="Google" id="ProtNLM"/>
    </source>
</evidence>
<sequence length="138" mass="15114">MKFTHFLFTIAFTASSLVSAEVVVVMGTGSTVPNLSREQVSNIYLSKTRQFPNGGTPVPLILAQGNNNDEFFTKVLNRSDAQARAYWARLTFTGKGIAPRELKDSNEIKQTLSSNPYAIGFVQKSEADSNVVKIVLTP</sequence>
<feature type="chain" id="PRO_5047388671" description="Phosphate ABC transporter substrate-binding protein" evidence="1">
    <location>
        <begin position="21"/>
        <end position="138"/>
    </location>
</feature>
<dbReference type="SUPFAM" id="SSF53850">
    <property type="entry name" value="Periplasmic binding protein-like II"/>
    <property type="match status" value="1"/>
</dbReference>